<name>A0A822F4U9_9BILA</name>
<comment type="catalytic activity">
    <reaction evidence="1">
        <text>a phosphate monoester + H2O = an alcohol + phosphate</text>
        <dbReference type="Rhea" id="RHEA:15017"/>
        <dbReference type="ChEBI" id="CHEBI:15377"/>
        <dbReference type="ChEBI" id="CHEBI:30879"/>
        <dbReference type="ChEBI" id="CHEBI:43474"/>
        <dbReference type="ChEBI" id="CHEBI:67140"/>
        <dbReference type="EC" id="3.1.3.2"/>
    </reaction>
</comment>
<dbReference type="PANTHER" id="PTHR11567">
    <property type="entry name" value="ACID PHOSPHATASE-RELATED"/>
    <property type="match status" value="1"/>
</dbReference>
<dbReference type="GO" id="GO:0003993">
    <property type="term" value="F:acid phosphatase activity"/>
    <property type="evidence" value="ECO:0007669"/>
    <property type="project" value="UniProtKB-EC"/>
</dbReference>
<dbReference type="InterPro" id="IPR000560">
    <property type="entry name" value="His_Pase_clade-2"/>
</dbReference>
<evidence type="ECO:0000313" key="9">
    <source>
        <dbReference type="Proteomes" id="UP000663848"/>
    </source>
</evidence>
<reference evidence="8" key="1">
    <citation type="submission" date="2021-02" db="EMBL/GenBank/DDBJ databases">
        <authorList>
            <person name="Nowell W R."/>
        </authorList>
    </citation>
    <scope>NUCLEOTIDE SEQUENCE</scope>
</reference>
<dbReference type="Proteomes" id="UP000663848">
    <property type="component" value="Unassembled WGS sequence"/>
</dbReference>
<protein>
    <recommendedName>
        <fullName evidence="3">acid phosphatase</fullName>
        <ecNumber evidence="3">3.1.3.2</ecNumber>
    </recommendedName>
</protein>
<gene>
    <name evidence="8" type="ORF">QYT958_LOCUS46059</name>
</gene>
<dbReference type="CDD" id="cd07061">
    <property type="entry name" value="HP_HAP_like"/>
    <property type="match status" value="1"/>
</dbReference>
<dbReference type="PANTHER" id="PTHR11567:SF211">
    <property type="entry name" value="PROSTATIC ACID PHOSPHATASE"/>
    <property type="match status" value="1"/>
</dbReference>
<proteinExistence type="inferred from homology"/>
<dbReference type="EC" id="3.1.3.2" evidence="3"/>
<dbReference type="SUPFAM" id="SSF53254">
    <property type="entry name" value="Phosphoglycerate mutase-like"/>
    <property type="match status" value="1"/>
</dbReference>
<comment type="similarity">
    <text evidence="2">Belongs to the histidine acid phosphatase family.</text>
</comment>
<evidence type="ECO:0000256" key="1">
    <source>
        <dbReference type="ARBA" id="ARBA00000032"/>
    </source>
</evidence>
<dbReference type="Gene3D" id="3.40.50.1240">
    <property type="entry name" value="Phosphoglycerate mutase-like"/>
    <property type="match status" value="1"/>
</dbReference>
<organism evidence="8 9">
    <name type="scientific">Rotaria socialis</name>
    <dbReference type="NCBI Taxonomy" id="392032"/>
    <lineage>
        <taxon>Eukaryota</taxon>
        <taxon>Metazoa</taxon>
        <taxon>Spiralia</taxon>
        <taxon>Gnathifera</taxon>
        <taxon>Rotifera</taxon>
        <taxon>Eurotatoria</taxon>
        <taxon>Bdelloidea</taxon>
        <taxon>Philodinida</taxon>
        <taxon>Philodinidae</taxon>
        <taxon>Rotaria</taxon>
    </lineage>
</organism>
<dbReference type="InterPro" id="IPR029033">
    <property type="entry name" value="His_PPase_superfam"/>
</dbReference>
<keyword evidence="5" id="KW-0378">Hydrolase</keyword>
<accession>A0A822F4U9</accession>
<evidence type="ECO:0000256" key="2">
    <source>
        <dbReference type="ARBA" id="ARBA00005375"/>
    </source>
</evidence>
<feature type="non-terminal residue" evidence="8">
    <location>
        <position position="66"/>
    </location>
</feature>
<keyword evidence="7" id="KW-0325">Glycoprotein</keyword>
<evidence type="ECO:0000256" key="6">
    <source>
        <dbReference type="ARBA" id="ARBA00023157"/>
    </source>
</evidence>
<comment type="caution">
    <text evidence="8">The sequence shown here is derived from an EMBL/GenBank/DDBJ whole genome shotgun (WGS) entry which is preliminary data.</text>
</comment>
<keyword evidence="6" id="KW-1015">Disulfide bond</keyword>
<keyword evidence="4" id="KW-0732">Signal</keyword>
<dbReference type="EMBL" id="CAJOBR010080075">
    <property type="protein sequence ID" value="CAF5121080.1"/>
    <property type="molecule type" value="Genomic_DNA"/>
</dbReference>
<sequence>LRGRYGSILSLNYTASEIHVRSTDYDRTLMSAQANLAGLYPLYNISDDKIPIQPVPIHTVPTNEDF</sequence>
<dbReference type="Pfam" id="PF00328">
    <property type="entry name" value="His_Phos_2"/>
    <property type="match status" value="1"/>
</dbReference>
<evidence type="ECO:0000256" key="5">
    <source>
        <dbReference type="ARBA" id="ARBA00022801"/>
    </source>
</evidence>
<evidence type="ECO:0000256" key="7">
    <source>
        <dbReference type="ARBA" id="ARBA00023180"/>
    </source>
</evidence>
<dbReference type="InterPro" id="IPR050645">
    <property type="entry name" value="Histidine_acid_phosphatase"/>
</dbReference>
<dbReference type="AlphaFoldDB" id="A0A822F4U9"/>
<feature type="non-terminal residue" evidence="8">
    <location>
        <position position="1"/>
    </location>
</feature>
<evidence type="ECO:0000256" key="3">
    <source>
        <dbReference type="ARBA" id="ARBA00012646"/>
    </source>
</evidence>
<evidence type="ECO:0000313" key="8">
    <source>
        <dbReference type="EMBL" id="CAF5121080.1"/>
    </source>
</evidence>
<evidence type="ECO:0000256" key="4">
    <source>
        <dbReference type="ARBA" id="ARBA00022729"/>
    </source>
</evidence>